<dbReference type="GeneID" id="38116305"/>
<dbReference type="InterPro" id="IPR046529">
    <property type="entry name" value="DUF6594"/>
</dbReference>
<keyword evidence="1" id="KW-0812">Transmembrane</keyword>
<evidence type="ECO:0000313" key="3">
    <source>
        <dbReference type="EMBL" id="RDW79083.1"/>
    </source>
</evidence>
<organism evidence="3 4">
    <name type="scientific">Aspergillus mulundensis</name>
    <dbReference type="NCBI Taxonomy" id="1810919"/>
    <lineage>
        <taxon>Eukaryota</taxon>
        <taxon>Fungi</taxon>
        <taxon>Dikarya</taxon>
        <taxon>Ascomycota</taxon>
        <taxon>Pezizomycotina</taxon>
        <taxon>Eurotiomycetes</taxon>
        <taxon>Eurotiomycetidae</taxon>
        <taxon>Eurotiales</taxon>
        <taxon>Aspergillaceae</taxon>
        <taxon>Aspergillus</taxon>
        <taxon>Aspergillus subgen. Nidulantes</taxon>
    </lineage>
</organism>
<evidence type="ECO:0000313" key="4">
    <source>
        <dbReference type="Proteomes" id="UP000256690"/>
    </source>
</evidence>
<evidence type="ECO:0000259" key="2">
    <source>
        <dbReference type="Pfam" id="PF20237"/>
    </source>
</evidence>
<dbReference type="AlphaFoldDB" id="A0A3D8RYE4"/>
<dbReference type="Proteomes" id="UP000256690">
    <property type="component" value="Unassembled WGS sequence"/>
</dbReference>
<dbReference type="STRING" id="1810919.A0A3D8RYE4"/>
<name>A0A3D8RYE4_9EURO</name>
<dbReference type="EMBL" id="PVWQ01000006">
    <property type="protein sequence ID" value="RDW79083.1"/>
    <property type="molecule type" value="Genomic_DNA"/>
</dbReference>
<dbReference type="OrthoDB" id="5416037at2759"/>
<accession>A0A3D8RYE4</accession>
<evidence type="ECO:0000256" key="1">
    <source>
        <dbReference type="SAM" id="Phobius"/>
    </source>
</evidence>
<protein>
    <recommendedName>
        <fullName evidence="2">DUF6594 domain-containing protein</fullName>
    </recommendedName>
</protein>
<dbReference type="RefSeq" id="XP_026603783.1">
    <property type="nucleotide sequence ID" value="XM_026747951.1"/>
</dbReference>
<keyword evidence="1" id="KW-1133">Transmembrane helix</keyword>
<reference evidence="3 4" key="1">
    <citation type="journal article" date="2018" name="IMA Fungus">
        <title>IMA Genome-F 9: Draft genome sequence of Annulohypoxylon stygium, Aspergillus mulundensis, Berkeleyomyces basicola (syn. Thielaviopsis basicola), Ceratocystis smalleyi, two Cercospora beticola strains, Coleophoma cylindrospora, Fusarium fracticaudum, Phialophora cf. hyalina, and Morchella septimelata.</title>
        <authorList>
            <person name="Wingfield B.D."/>
            <person name="Bills G.F."/>
            <person name="Dong Y."/>
            <person name="Huang W."/>
            <person name="Nel W.J."/>
            <person name="Swalarsk-Parry B.S."/>
            <person name="Vaghefi N."/>
            <person name="Wilken P.M."/>
            <person name="An Z."/>
            <person name="de Beer Z.W."/>
            <person name="De Vos L."/>
            <person name="Chen L."/>
            <person name="Duong T.A."/>
            <person name="Gao Y."/>
            <person name="Hammerbacher A."/>
            <person name="Kikkert J.R."/>
            <person name="Li Y."/>
            <person name="Li H."/>
            <person name="Li K."/>
            <person name="Li Q."/>
            <person name="Liu X."/>
            <person name="Ma X."/>
            <person name="Naidoo K."/>
            <person name="Pethybridge S.J."/>
            <person name="Sun J."/>
            <person name="Steenkamp E.T."/>
            <person name="van der Nest M.A."/>
            <person name="van Wyk S."/>
            <person name="Wingfield M.J."/>
            <person name="Xiong C."/>
            <person name="Yue Q."/>
            <person name="Zhang X."/>
        </authorList>
    </citation>
    <scope>NUCLEOTIDE SEQUENCE [LARGE SCALE GENOMIC DNA]</scope>
    <source>
        <strain evidence="3 4">DSM 5745</strain>
    </source>
</reference>
<feature type="domain" description="DUF6594" evidence="2">
    <location>
        <begin position="1"/>
        <end position="56"/>
    </location>
</feature>
<keyword evidence="4" id="KW-1185">Reference proteome</keyword>
<keyword evidence="1" id="KW-0472">Membrane</keyword>
<gene>
    <name evidence="3" type="ORF">DSM5745_05935</name>
</gene>
<comment type="caution">
    <text evidence="3">The sequence shown here is derived from an EMBL/GenBank/DDBJ whole genome shotgun (WGS) entry which is preliminary data.</text>
</comment>
<proteinExistence type="predicted"/>
<sequence length="63" mass="6652">MLVGPLWILAYIDGMRSRLSIITVVIAIFQALVAIGTRASPAEALAATAAYSAVLMVFLQTSN</sequence>
<feature type="transmembrane region" description="Helical" evidence="1">
    <location>
        <begin position="20"/>
        <end position="37"/>
    </location>
</feature>
<dbReference type="Pfam" id="PF20237">
    <property type="entry name" value="DUF6594"/>
    <property type="match status" value="1"/>
</dbReference>
<feature type="transmembrane region" description="Helical" evidence="1">
    <location>
        <begin position="44"/>
        <end position="61"/>
    </location>
</feature>